<dbReference type="EMBL" id="AK370100">
    <property type="protein sequence ID" value="BAK01301.1"/>
    <property type="molecule type" value="mRNA"/>
</dbReference>
<sequence length="427" mass="47606">MYKTASANEYLVITGVGIKDVKVARKAMVYPGQKSTKFTITPMNYTLSLHAMTVEKLEFTLPAVFTIGPEDKPASILKYAKLLASNSEKGIKHIQELVTGIVEGETRVIAASMSMEEIFKERKFFKEHVMEGVQSELNQFGMTIYNANIKQLQDAPGSEYFMYLRLKSQEGAINQAKVDVAQAKLLGAVGEKEREAEQRKNIIEIESKTVVYEQNRQVEIVKAQTQLETEKTIFNNNVRIAEIEAEKRAAVRDAELQRDVEIKRAMVAQEKARAEQLAKTTVQAEMIQTLAAADLFKKKTEADAYFYTKQKEAEAIQVMYNAQANGIKLLQQAFNGDNAATLQYIMLDRGIFQDLAKSNAAAVKGMEPKITVWNTGSDAAGQDAGKPIREIFQTLPPLMSIINDQTGINPPNWIGSLPQQPNNKTVV</sequence>
<evidence type="ECO:0000256" key="4">
    <source>
        <dbReference type="ARBA" id="ARBA00023288"/>
    </source>
</evidence>
<keyword evidence="3 5" id="KW-0472">Membrane</keyword>
<keyword evidence="2 5" id="KW-1003">Cell membrane</keyword>
<dbReference type="Gene3D" id="3.30.479.30">
    <property type="entry name" value="Band 7 domain"/>
    <property type="match status" value="1"/>
</dbReference>
<organism evidence="7">
    <name type="scientific">Hordeum vulgare subsp. vulgare</name>
    <name type="common">Domesticated barley</name>
    <dbReference type="NCBI Taxonomy" id="112509"/>
    <lineage>
        <taxon>Eukaryota</taxon>
        <taxon>Viridiplantae</taxon>
        <taxon>Streptophyta</taxon>
        <taxon>Embryophyta</taxon>
        <taxon>Tracheophyta</taxon>
        <taxon>Spermatophyta</taxon>
        <taxon>Magnoliopsida</taxon>
        <taxon>Liliopsida</taxon>
        <taxon>Poales</taxon>
        <taxon>Poaceae</taxon>
        <taxon>BOP clade</taxon>
        <taxon>Pooideae</taxon>
        <taxon>Triticodae</taxon>
        <taxon>Triticeae</taxon>
        <taxon>Hordeinae</taxon>
        <taxon>Hordeum</taxon>
    </lineage>
</organism>
<comment type="similarity">
    <text evidence="1 5">Belongs to the band 7/mec-2 family. Flotillin subfamily.</text>
</comment>
<dbReference type="CDD" id="cd03399">
    <property type="entry name" value="SPFH_flotillin"/>
    <property type="match status" value="1"/>
</dbReference>
<accession>F2E1S9</accession>
<evidence type="ECO:0000313" key="7">
    <source>
        <dbReference type="EMBL" id="BAK01301.1"/>
    </source>
</evidence>
<dbReference type="PANTHER" id="PTHR13806">
    <property type="entry name" value="FLOTILLIN-RELATED"/>
    <property type="match status" value="1"/>
</dbReference>
<name>F2E1S9_HORVV</name>
<protein>
    <recommendedName>
        <fullName evidence="5">Flotillin-like</fullName>
    </recommendedName>
</protein>
<evidence type="ECO:0000256" key="5">
    <source>
        <dbReference type="RuleBase" id="RU366054"/>
    </source>
</evidence>
<dbReference type="GO" id="GO:0005901">
    <property type="term" value="C:caveola"/>
    <property type="evidence" value="ECO:0007669"/>
    <property type="project" value="UniProtKB-SubCell"/>
</dbReference>
<proteinExistence type="evidence at transcript level"/>
<dbReference type="InterPro" id="IPR036013">
    <property type="entry name" value="Band_7/SPFH_dom_sf"/>
</dbReference>
<evidence type="ECO:0000256" key="3">
    <source>
        <dbReference type="ARBA" id="ARBA00023136"/>
    </source>
</evidence>
<dbReference type="Pfam" id="PF01145">
    <property type="entry name" value="Band_7"/>
    <property type="match status" value="1"/>
</dbReference>
<dbReference type="AlphaFoldDB" id="F2E1S9"/>
<reference evidence="7" key="1">
    <citation type="journal article" date="2011" name="Plant Physiol.">
        <title>Comprehensive sequence analysis of 24,783 barley full-length cDNAs derived from 12 clone libraries.</title>
        <authorList>
            <person name="Matsumoto T."/>
            <person name="Tanaka T."/>
            <person name="Sakai H."/>
            <person name="Amano N."/>
            <person name="Kanamori H."/>
            <person name="Kurita K."/>
            <person name="Kikuta A."/>
            <person name="Kamiya K."/>
            <person name="Yamamoto M."/>
            <person name="Ikawa H."/>
            <person name="Fujii N."/>
            <person name="Hori K."/>
            <person name="Itoh T."/>
            <person name="Sato K."/>
        </authorList>
    </citation>
    <scope>NUCLEOTIDE SEQUENCE</scope>
    <source>
        <tissue evidence="7">Shoot and root</tissue>
    </source>
</reference>
<dbReference type="SUPFAM" id="SSF117892">
    <property type="entry name" value="Band 7/SPFH domain"/>
    <property type="match status" value="1"/>
</dbReference>
<evidence type="ECO:0000259" key="6">
    <source>
        <dbReference type="Pfam" id="PF01145"/>
    </source>
</evidence>
<evidence type="ECO:0000256" key="2">
    <source>
        <dbReference type="ARBA" id="ARBA00022475"/>
    </source>
</evidence>
<dbReference type="InterPro" id="IPR001107">
    <property type="entry name" value="Band_7"/>
</dbReference>
<dbReference type="InterPro" id="IPR027705">
    <property type="entry name" value="Flotillin_fam"/>
</dbReference>
<feature type="domain" description="Band 7" evidence="6">
    <location>
        <begin position="5"/>
        <end position="183"/>
    </location>
</feature>
<evidence type="ECO:0000256" key="1">
    <source>
        <dbReference type="ARBA" id="ARBA00007161"/>
    </source>
</evidence>
<dbReference type="PANTHER" id="PTHR13806:SF31">
    <property type="entry name" value="FLOTILLIN-LIKE PROTEIN 1-RELATED"/>
    <property type="match status" value="1"/>
</dbReference>
<comment type="subcellular location">
    <subcellularLocation>
        <location evidence="5">Cell membrane</location>
        <topology evidence="5">Lipid-anchor</topology>
    </subcellularLocation>
    <subcellularLocation>
        <location evidence="5">Membrane</location>
        <location evidence="5">Caveola</location>
    </subcellularLocation>
</comment>
<keyword evidence="4" id="KW-0449">Lipoprotein</keyword>